<feature type="region of interest" description="Disordered" evidence="11">
    <location>
        <begin position="426"/>
        <end position="451"/>
    </location>
</feature>
<evidence type="ECO:0000256" key="4">
    <source>
        <dbReference type="ARBA" id="ARBA00022664"/>
    </source>
</evidence>
<dbReference type="Pfam" id="PF08585">
    <property type="entry name" value="RMI1_N_C"/>
    <property type="match status" value="1"/>
</dbReference>
<evidence type="ECO:0000256" key="3">
    <source>
        <dbReference type="ARBA" id="ARBA00005371"/>
    </source>
</evidence>
<comment type="similarity">
    <text evidence="3">Belongs to the SMN family.</text>
</comment>
<evidence type="ECO:0000256" key="7">
    <source>
        <dbReference type="ARBA" id="ARBA00023242"/>
    </source>
</evidence>
<evidence type="ECO:0000256" key="10">
    <source>
        <dbReference type="ARBA" id="ARBA00042567"/>
    </source>
</evidence>
<dbReference type="GO" id="GO:0006397">
    <property type="term" value="P:mRNA processing"/>
    <property type="evidence" value="ECO:0007669"/>
    <property type="project" value="UniProtKB-KW"/>
</dbReference>
<dbReference type="Proteomes" id="UP001196413">
    <property type="component" value="Unassembled WGS sequence"/>
</dbReference>
<feature type="domain" description="Tudor" evidence="12">
    <location>
        <begin position="490"/>
        <end position="543"/>
    </location>
</feature>
<gene>
    <name evidence="13" type="ORF">KIN20_017756</name>
</gene>
<dbReference type="AlphaFoldDB" id="A0AAD5QR03"/>
<evidence type="ECO:0000256" key="2">
    <source>
        <dbReference type="ARBA" id="ARBA00004408"/>
    </source>
</evidence>
<comment type="caution">
    <text evidence="13">The sequence shown here is derived from an EMBL/GenBank/DDBJ whole genome shotgun (WGS) entry which is preliminary data.</text>
</comment>
<dbReference type="GO" id="GO:0016607">
    <property type="term" value="C:nuclear speck"/>
    <property type="evidence" value="ECO:0007669"/>
    <property type="project" value="UniProtKB-SubCell"/>
</dbReference>
<dbReference type="InterPro" id="IPR010304">
    <property type="entry name" value="SMN_Tudor"/>
</dbReference>
<evidence type="ECO:0000256" key="8">
    <source>
        <dbReference type="ARBA" id="ARBA00037618"/>
    </source>
</evidence>
<dbReference type="PANTHER" id="PTHR13681">
    <property type="entry name" value="SURVIVAL OF MOTOR NEURON-RELATED-SPLICING FACTOR 30-RELATED"/>
    <property type="match status" value="1"/>
</dbReference>
<evidence type="ECO:0000313" key="13">
    <source>
        <dbReference type="EMBL" id="KAJ1359112.1"/>
    </source>
</evidence>
<dbReference type="Gene3D" id="2.40.50.770">
    <property type="entry name" value="RecQ-mediated genome instability protein Rmi1, C-terminal domain"/>
    <property type="match status" value="1"/>
</dbReference>
<keyword evidence="4" id="KW-0507">mRNA processing</keyword>
<feature type="region of interest" description="Disordered" evidence="11">
    <location>
        <begin position="303"/>
        <end position="402"/>
    </location>
</feature>
<dbReference type="Pfam" id="PF06003">
    <property type="entry name" value="SMN_Tudor"/>
    <property type="match status" value="1"/>
</dbReference>
<feature type="compositionally biased region" description="Polar residues" evidence="11">
    <location>
        <begin position="311"/>
        <end position="325"/>
    </location>
</feature>
<dbReference type="GO" id="GO:0003723">
    <property type="term" value="F:RNA binding"/>
    <property type="evidence" value="ECO:0007669"/>
    <property type="project" value="InterPro"/>
</dbReference>
<proteinExistence type="inferred from homology"/>
<evidence type="ECO:0000256" key="11">
    <source>
        <dbReference type="SAM" id="MobiDB-lite"/>
    </source>
</evidence>
<evidence type="ECO:0000256" key="5">
    <source>
        <dbReference type="ARBA" id="ARBA00022728"/>
    </source>
</evidence>
<sequence>MTSGSGWHVKEGILTELFEGSSIPSDRRILENKLCDLDIRDFGEPCLSNNLNKETLNGPVVLQLIRYRNVSQPKLKDGLNGSDDVGRMYLTDGHSSVSGVLLSKVKGISADTPPGTKLLISGVVKVENGFLILDSSNTTVIGGRVDKLIDKWMIERHSFGENELAVRSDSKAPRWISFGKNIRAVDPSTLKFRANDVLKTVNERNTNDESVFEQQRKENIQAVGEANAKVFIPPTVEAPLKSQKPCVPKETKPSASSRRDVQRPLKKKNGRRGGVNDDEEVPAAYARSSKPSTLFDFMTASVGSGIDPDSNELSRASTQDITLRNSEGKHSRRQQNHTSSDQQGVGRGRRKEKERDSGRMPVASVMNRQSKQDFRSGEGYRKKDDNHLRSSSPKKSQHLPDRIRNSVRAQTSKQVDHSSIYHQFQSGTSLNAGAHSSKSRTNISHGGSPTPDGIIQNFSNISIAHSNTNVPKKQFTSKSHRGSSMQKVPTWKVGDQCQAPWSDGQYYLATIVHMEPSGMCVVRYNDYGNTCTVPQGVLLFESP</sequence>
<feature type="region of interest" description="Disordered" evidence="11">
    <location>
        <begin position="240"/>
        <end position="287"/>
    </location>
</feature>
<dbReference type="InterPro" id="IPR042470">
    <property type="entry name" value="RMI1_N_C_sf"/>
</dbReference>
<dbReference type="EMBL" id="JAHQIW010003547">
    <property type="protein sequence ID" value="KAJ1359112.1"/>
    <property type="molecule type" value="Genomic_DNA"/>
</dbReference>
<reference evidence="13" key="1">
    <citation type="submission" date="2021-06" db="EMBL/GenBank/DDBJ databases">
        <title>Parelaphostrongylus tenuis whole genome reference sequence.</title>
        <authorList>
            <person name="Garwood T.J."/>
            <person name="Larsen P.A."/>
            <person name="Fountain-Jones N.M."/>
            <person name="Garbe J.R."/>
            <person name="Macchietto M.G."/>
            <person name="Kania S.A."/>
            <person name="Gerhold R.W."/>
            <person name="Richards J.E."/>
            <person name="Wolf T.M."/>
        </authorList>
    </citation>
    <scope>NUCLEOTIDE SEQUENCE</scope>
    <source>
        <strain evidence="13">MNPRO001-30</strain>
        <tissue evidence="13">Meninges</tissue>
    </source>
</reference>
<evidence type="ECO:0000256" key="6">
    <source>
        <dbReference type="ARBA" id="ARBA00023187"/>
    </source>
</evidence>
<feature type="compositionally biased region" description="Basic and acidic residues" evidence="11">
    <location>
        <begin position="370"/>
        <end position="388"/>
    </location>
</feature>
<evidence type="ECO:0000259" key="12">
    <source>
        <dbReference type="PROSITE" id="PS50304"/>
    </source>
</evidence>
<comment type="subcellular location">
    <subcellularLocation>
        <location evidence="1">Nucleus speckle</location>
    </subcellularLocation>
    <subcellularLocation>
        <location evidence="2">Nucleus</location>
        <location evidence="2">Cajal body</location>
    </subcellularLocation>
</comment>
<dbReference type="SMART" id="SM00333">
    <property type="entry name" value="TUDOR"/>
    <property type="match status" value="1"/>
</dbReference>
<dbReference type="GO" id="GO:0015030">
    <property type="term" value="C:Cajal body"/>
    <property type="evidence" value="ECO:0007669"/>
    <property type="project" value="UniProtKB-SubCell"/>
</dbReference>
<comment type="function">
    <text evidence="8">Involved in spliceosome assembly.</text>
</comment>
<evidence type="ECO:0000313" key="14">
    <source>
        <dbReference type="Proteomes" id="UP001196413"/>
    </source>
</evidence>
<dbReference type="PANTHER" id="PTHR13681:SF24">
    <property type="entry name" value="TUDOR DOMAIN-CONTAINING PROTEIN 3"/>
    <property type="match status" value="1"/>
</dbReference>
<keyword evidence="6" id="KW-0508">mRNA splicing</keyword>
<dbReference type="InterPro" id="IPR002999">
    <property type="entry name" value="Tudor"/>
</dbReference>
<accession>A0AAD5QR03</accession>
<name>A0AAD5QR03_PARTN</name>
<organism evidence="13 14">
    <name type="scientific">Parelaphostrongylus tenuis</name>
    <name type="common">Meningeal worm</name>
    <dbReference type="NCBI Taxonomy" id="148309"/>
    <lineage>
        <taxon>Eukaryota</taxon>
        <taxon>Metazoa</taxon>
        <taxon>Ecdysozoa</taxon>
        <taxon>Nematoda</taxon>
        <taxon>Chromadorea</taxon>
        <taxon>Rhabditida</taxon>
        <taxon>Rhabditina</taxon>
        <taxon>Rhabditomorpha</taxon>
        <taxon>Strongyloidea</taxon>
        <taxon>Metastrongylidae</taxon>
        <taxon>Parelaphostrongylus</taxon>
    </lineage>
</organism>
<dbReference type="InterPro" id="IPR013894">
    <property type="entry name" value="RMI1_OB"/>
</dbReference>
<dbReference type="Gene3D" id="2.30.30.140">
    <property type="match status" value="1"/>
</dbReference>
<dbReference type="GO" id="GO:0008380">
    <property type="term" value="P:RNA splicing"/>
    <property type="evidence" value="ECO:0007669"/>
    <property type="project" value="UniProtKB-KW"/>
</dbReference>
<dbReference type="SMART" id="SM01161">
    <property type="entry name" value="DUF1767"/>
    <property type="match status" value="1"/>
</dbReference>
<dbReference type="PROSITE" id="PS50304">
    <property type="entry name" value="TUDOR"/>
    <property type="match status" value="1"/>
</dbReference>
<dbReference type="GO" id="GO:0005681">
    <property type="term" value="C:spliceosomal complex"/>
    <property type="evidence" value="ECO:0007669"/>
    <property type="project" value="UniProtKB-KW"/>
</dbReference>
<keyword evidence="5" id="KW-0747">Spliceosome</keyword>
<feature type="compositionally biased region" description="Polar residues" evidence="11">
    <location>
        <begin position="426"/>
        <end position="447"/>
    </location>
</feature>
<keyword evidence="7" id="KW-0539">Nucleus</keyword>
<keyword evidence="14" id="KW-1185">Reference proteome</keyword>
<dbReference type="GO" id="GO:0005737">
    <property type="term" value="C:cytoplasm"/>
    <property type="evidence" value="ECO:0007669"/>
    <property type="project" value="InterPro"/>
</dbReference>
<protein>
    <recommendedName>
        <fullName evidence="9">Survival of motor neuron-related-splicing factor 30</fullName>
    </recommendedName>
    <alternativeName>
        <fullName evidence="10">Survival motor neuron domain-containing protein 1</fullName>
    </alternativeName>
</protein>
<feature type="compositionally biased region" description="Basic and acidic residues" evidence="11">
    <location>
        <begin position="247"/>
        <end position="263"/>
    </location>
</feature>
<evidence type="ECO:0000256" key="1">
    <source>
        <dbReference type="ARBA" id="ARBA00004324"/>
    </source>
</evidence>
<dbReference type="SUPFAM" id="SSF63748">
    <property type="entry name" value="Tudor/PWWP/MBT"/>
    <property type="match status" value="1"/>
</dbReference>
<evidence type="ECO:0000256" key="9">
    <source>
        <dbReference type="ARBA" id="ARBA00041083"/>
    </source>
</evidence>